<dbReference type="InterPro" id="IPR052573">
    <property type="entry name" value="DnaJ_C_subfamily_28"/>
</dbReference>
<dbReference type="RefSeq" id="WP_160849537.1">
    <property type="nucleotide sequence ID" value="NZ_WMEQ01000012.1"/>
</dbReference>
<dbReference type="AlphaFoldDB" id="A0A6I5A2H1"/>
<proteinExistence type="predicted"/>
<comment type="caution">
    <text evidence="2">The sequence shown here is derived from an EMBL/GenBank/DDBJ whole genome shotgun (WGS) entry which is preliminary data.</text>
</comment>
<dbReference type="InterPro" id="IPR018961">
    <property type="entry name" value="DnaJ_homolog_subfam-C_membr-28"/>
</dbReference>
<dbReference type="Pfam" id="PF09350">
    <property type="entry name" value="DJC28_CD"/>
    <property type="match status" value="1"/>
</dbReference>
<dbReference type="OrthoDB" id="9798476at2"/>
<evidence type="ECO:0000259" key="1">
    <source>
        <dbReference type="Pfam" id="PF09350"/>
    </source>
</evidence>
<evidence type="ECO:0000313" key="3">
    <source>
        <dbReference type="Proteomes" id="UP000468638"/>
    </source>
</evidence>
<protein>
    <submittedName>
        <fullName evidence="2">DUF1992 domain-containing protein</fullName>
    </submittedName>
</protein>
<dbReference type="PANTHER" id="PTHR39158:SF1">
    <property type="entry name" value="DNAJ HOMOLOG SUBFAMILY C MEMBER 28"/>
    <property type="match status" value="1"/>
</dbReference>
<dbReference type="EMBL" id="WMEQ01000012">
    <property type="protein sequence ID" value="MYL34882.1"/>
    <property type="molecule type" value="Genomic_DNA"/>
</dbReference>
<dbReference type="Proteomes" id="UP000468638">
    <property type="component" value="Unassembled WGS sequence"/>
</dbReference>
<dbReference type="PANTHER" id="PTHR39158">
    <property type="entry name" value="OS08G0560600 PROTEIN"/>
    <property type="match status" value="1"/>
</dbReference>
<evidence type="ECO:0000313" key="2">
    <source>
        <dbReference type="EMBL" id="MYL34882.1"/>
    </source>
</evidence>
<feature type="domain" description="DnaJ homologue subfamily C member 28 conserved" evidence="1">
    <location>
        <begin position="7"/>
        <end position="73"/>
    </location>
</feature>
<accession>A0A6I5A2H1</accession>
<organism evidence="2 3">
    <name type="scientific">Pontibacillus yanchengensis</name>
    <dbReference type="NCBI Taxonomy" id="462910"/>
    <lineage>
        <taxon>Bacteria</taxon>
        <taxon>Bacillati</taxon>
        <taxon>Bacillota</taxon>
        <taxon>Bacilli</taxon>
        <taxon>Bacillales</taxon>
        <taxon>Bacillaceae</taxon>
        <taxon>Pontibacillus</taxon>
    </lineage>
</organism>
<name>A0A6I5A2H1_9BACI</name>
<sequence>MDFAYRMAEEKIKQAEKNGEFKDLPGKGKPLDFSEINAVPEDLRMSYTILKNANMIPEEMQIKKEMVDLEELISLCEHEEDKKVYRKQLGEKQIRFQTLMEKRKLGSSGAYRQYRGKIDGKMGL</sequence>
<gene>
    <name evidence="2" type="ORF">GLW05_14905</name>
</gene>
<reference evidence="2 3" key="1">
    <citation type="submission" date="2019-11" db="EMBL/GenBank/DDBJ databases">
        <title>Genome sequences of 17 halophilic strains isolated from different environments.</title>
        <authorList>
            <person name="Furrow R.E."/>
        </authorList>
    </citation>
    <scope>NUCLEOTIDE SEQUENCE [LARGE SCALE GENOMIC DNA]</scope>
    <source>
        <strain evidence="2 3">22514_16_FS</strain>
    </source>
</reference>